<dbReference type="PANTHER" id="PTHR33835:SF1">
    <property type="entry name" value="METALLO-BETA-LACTAMASE DOMAIN-CONTAINING PROTEIN"/>
    <property type="match status" value="1"/>
</dbReference>
<dbReference type="PANTHER" id="PTHR33835">
    <property type="entry name" value="YALI0C07656P"/>
    <property type="match status" value="1"/>
</dbReference>
<dbReference type="SUPFAM" id="SSF56281">
    <property type="entry name" value="Metallo-hydrolase/oxidoreductase"/>
    <property type="match status" value="1"/>
</dbReference>
<name>A0A4V2UII0_PAULE</name>
<evidence type="ECO:0000313" key="1">
    <source>
        <dbReference type="EMBL" id="TCS36230.1"/>
    </source>
</evidence>
<sequence>MLQAIAPDIWHAQHHFVIKGIHLSTRMTVVRLRDGRLWLHSPIPLTPELRNQVEALGDIAYLVAPSKVHHLFIGEWAKAYPEALLFGPRGLSAKRPDLQGLRVLAPSGEPEWMEELGQLLFEGIPTINEHAWFHWPSRSVILTDLCQCWEGDLPIATRLYAKLTGVRNRLAVPRTIRLINRDREAARASAAKILEWPTERVIVAHNAIIEQDARAALSEALAWF</sequence>
<dbReference type="RefSeq" id="WP_132259068.1">
    <property type="nucleotide sequence ID" value="NZ_SLZQ01000007.1"/>
</dbReference>
<proteinExistence type="predicted"/>
<accession>A0A4V2UII0</accession>
<evidence type="ECO:0000313" key="2">
    <source>
        <dbReference type="Proteomes" id="UP000295382"/>
    </source>
</evidence>
<dbReference type="EMBL" id="SLZQ01000007">
    <property type="protein sequence ID" value="TCS36230.1"/>
    <property type="molecule type" value="Genomic_DNA"/>
</dbReference>
<organism evidence="1 2">
    <name type="scientific">Paucimonas lemoignei</name>
    <name type="common">Pseudomonas lemoignei</name>
    <dbReference type="NCBI Taxonomy" id="29443"/>
    <lineage>
        <taxon>Bacteria</taxon>
        <taxon>Pseudomonadati</taxon>
        <taxon>Pseudomonadota</taxon>
        <taxon>Betaproteobacteria</taxon>
        <taxon>Burkholderiales</taxon>
        <taxon>Burkholderiaceae</taxon>
        <taxon>Paucimonas</taxon>
    </lineage>
</organism>
<keyword evidence="2" id="KW-1185">Reference proteome</keyword>
<dbReference type="OrthoDB" id="450111at2"/>
<gene>
    <name evidence="1" type="ORF">EDC30_10747</name>
</gene>
<comment type="caution">
    <text evidence="1">The sequence shown here is derived from an EMBL/GenBank/DDBJ whole genome shotgun (WGS) entry which is preliminary data.</text>
</comment>
<dbReference type="Pfam" id="PF14234">
    <property type="entry name" value="DUF4336"/>
    <property type="match status" value="1"/>
</dbReference>
<reference evidence="1 2" key="1">
    <citation type="submission" date="2019-03" db="EMBL/GenBank/DDBJ databases">
        <title>Genomic Encyclopedia of Type Strains, Phase IV (KMG-IV): sequencing the most valuable type-strain genomes for metagenomic binning, comparative biology and taxonomic classification.</title>
        <authorList>
            <person name="Goeker M."/>
        </authorList>
    </citation>
    <scope>NUCLEOTIDE SEQUENCE [LARGE SCALE GENOMIC DNA]</scope>
    <source>
        <strain evidence="1 2">DSM 7445</strain>
    </source>
</reference>
<protein>
    <submittedName>
        <fullName evidence="1">Uncharacterized protein DUF4336</fullName>
    </submittedName>
</protein>
<dbReference type="AlphaFoldDB" id="A0A4V2UII0"/>
<dbReference type="InterPro" id="IPR036866">
    <property type="entry name" value="RibonucZ/Hydroxyglut_hydro"/>
</dbReference>
<dbReference type="Proteomes" id="UP000295382">
    <property type="component" value="Unassembled WGS sequence"/>
</dbReference>
<dbReference type="InterPro" id="IPR025638">
    <property type="entry name" value="DUF4336"/>
</dbReference>